<evidence type="ECO:0000256" key="6">
    <source>
        <dbReference type="SAM" id="MobiDB-lite"/>
    </source>
</evidence>
<name>A0A2I1HXN2_9ACTO</name>
<dbReference type="SUPFAM" id="SSF49401">
    <property type="entry name" value="Bacterial adhesins"/>
    <property type="match status" value="2"/>
</dbReference>
<dbReference type="Gene3D" id="2.60.40.740">
    <property type="match status" value="1"/>
</dbReference>
<sequence>MHPRSIGRLFPLAVGLIVAGLLAAFIAIAPTYATSVSVVSKISLAREDKETTAPTVGIHVMTMSFDIDTTGKDVAPGDTFTIQIPPELEIVSDSGSSTLNFSMLNDDKVPVVDCSVPAGEGVSMTCTFGEYAKDHHSIIGHGTVRTKAVHATSSSTVSFPVNGTAIVVDLPGGSISGTYERILRNTQKWGQPKQGDSSRIIWEIDIKGSQLPEGATAVEIVDTFDMSSGGYSLVPGSEKLYYYNNDAEYQAEQAPALKAGASIGDGTFTMEATADGTGFTATFPRLTNNGTYVLQYEATINNVATVRNGVTFHNDALINAKLYTGGVDIHSDGSGDANGDANPTPTPSVTPTPEPTPSTTPTPEPSPTPSVTPSPTPTTTPTPTPSSTPTPSVTPTPEPTPSTTPTPSATPTPSMPSTPSSSTPPATPPTPSAPAPKQLARTGADMAGVLAGAGMLGLLGALAVAARRHQA</sequence>
<keyword evidence="7" id="KW-0812">Transmembrane</keyword>
<dbReference type="AlphaFoldDB" id="A0A2I1HXN2"/>
<accession>A0A2I1HXN2</accession>
<evidence type="ECO:0000256" key="4">
    <source>
        <dbReference type="ARBA" id="ARBA00022729"/>
    </source>
</evidence>
<proteinExistence type="predicted"/>
<evidence type="ECO:0000313" key="9">
    <source>
        <dbReference type="EMBL" id="PKY63641.1"/>
    </source>
</evidence>
<dbReference type="RefSeq" id="WP_101602510.1">
    <property type="nucleotide sequence ID" value="NZ_PKKM01000023.1"/>
</dbReference>
<dbReference type="Proteomes" id="UP000234198">
    <property type="component" value="Unassembled WGS sequence"/>
</dbReference>
<feature type="transmembrane region" description="Helical" evidence="7">
    <location>
        <begin position="446"/>
        <end position="466"/>
    </location>
</feature>
<organism evidence="9 10">
    <name type="scientific">Schaalia odontolytica</name>
    <dbReference type="NCBI Taxonomy" id="1660"/>
    <lineage>
        <taxon>Bacteria</taxon>
        <taxon>Bacillati</taxon>
        <taxon>Actinomycetota</taxon>
        <taxon>Actinomycetes</taxon>
        <taxon>Actinomycetales</taxon>
        <taxon>Actinomycetaceae</taxon>
        <taxon>Schaalia</taxon>
    </lineage>
</organism>
<comment type="caution">
    <text evidence="9">The sequence shown here is derived from an EMBL/GenBank/DDBJ whole genome shotgun (WGS) entry which is preliminary data.</text>
</comment>
<keyword evidence="4" id="KW-0732">Signal</keyword>
<feature type="compositionally biased region" description="Pro residues" evidence="6">
    <location>
        <begin position="344"/>
        <end position="416"/>
    </location>
</feature>
<dbReference type="EMBL" id="PKKM01000023">
    <property type="protein sequence ID" value="PKY63641.1"/>
    <property type="molecule type" value="Genomic_DNA"/>
</dbReference>
<comment type="subcellular location">
    <subcellularLocation>
        <location evidence="1">Secreted</location>
        <location evidence="1">Cell wall</location>
        <topology evidence="1">Peptidoglycan-anchor</topology>
    </subcellularLocation>
</comment>
<dbReference type="Gene3D" id="2.60.40.1280">
    <property type="match status" value="1"/>
</dbReference>
<dbReference type="GO" id="GO:0007155">
    <property type="term" value="P:cell adhesion"/>
    <property type="evidence" value="ECO:0007669"/>
    <property type="project" value="InterPro"/>
</dbReference>
<dbReference type="Pfam" id="PF17961">
    <property type="entry name" value="Big_8"/>
    <property type="match status" value="1"/>
</dbReference>
<protein>
    <recommendedName>
        <fullName evidence="8">SDR-like Ig domain-containing protein</fullName>
    </recommendedName>
</protein>
<dbReference type="InterPro" id="IPR041171">
    <property type="entry name" value="SDR_Ig"/>
</dbReference>
<evidence type="ECO:0000256" key="1">
    <source>
        <dbReference type="ARBA" id="ARBA00004168"/>
    </source>
</evidence>
<keyword evidence="2" id="KW-0134">Cell wall</keyword>
<evidence type="ECO:0000259" key="8">
    <source>
        <dbReference type="Pfam" id="PF17961"/>
    </source>
</evidence>
<evidence type="ECO:0000256" key="5">
    <source>
        <dbReference type="ARBA" id="ARBA00023088"/>
    </source>
</evidence>
<reference evidence="9 10" key="1">
    <citation type="submission" date="2017-12" db="EMBL/GenBank/DDBJ databases">
        <title>Phylogenetic diversity of female urinary microbiome.</title>
        <authorList>
            <person name="Thomas-White K."/>
            <person name="Wolfe A.J."/>
        </authorList>
    </citation>
    <scope>NUCLEOTIDE SEQUENCE [LARGE SCALE GENOMIC DNA]</scope>
    <source>
        <strain evidence="9 10">UMB0018</strain>
    </source>
</reference>
<feature type="compositionally biased region" description="Pro residues" evidence="6">
    <location>
        <begin position="425"/>
        <end position="434"/>
    </location>
</feature>
<dbReference type="PANTHER" id="PTHR48148:SF2">
    <property type="entry name" value="PA14 DOMAIN-CONTAINING PROTEIN"/>
    <property type="match status" value="1"/>
</dbReference>
<dbReference type="InterPro" id="IPR008966">
    <property type="entry name" value="Adhesion_dom_sf"/>
</dbReference>
<feature type="domain" description="SDR-like Ig" evidence="8">
    <location>
        <begin position="61"/>
        <end position="150"/>
    </location>
</feature>
<keyword evidence="3" id="KW-0964">Secreted</keyword>
<dbReference type="PANTHER" id="PTHR48148">
    <property type="entry name" value="KERATINOCYTE PROLINE-RICH PROTEIN"/>
    <property type="match status" value="1"/>
</dbReference>
<evidence type="ECO:0000256" key="7">
    <source>
        <dbReference type="SAM" id="Phobius"/>
    </source>
</evidence>
<keyword evidence="7" id="KW-1133">Transmembrane helix</keyword>
<keyword evidence="5" id="KW-0572">Peptidoglycan-anchor</keyword>
<feature type="region of interest" description="Disordered" evidence="6">
    <location>
        <begin position="331"/>
        <end position="440"/>
    </location>
</feature>
<evidence type="ECO:0000256" key="2">
    <source>
        <dbReference type="ARBA" id="ARBA00022512"/>
    </source>
</evidence>
<evidence type="ECO:0000313" key="10">
    <source>
        <dbReference type="Proteomes" id="UP000234198"/>
    </source>
</evidence>
<keyword evidence="7" id="KW-0472">Membrane</keyword>
<evidence type="ECO:0000256" key="3">
    <source>
        <dbReference type="ARBA" id="ARBA00022525"/>
    </source>
</evidence>
<gene>
    <name evidence="9" type="ORF">CYJ22_10000</name>
</gene>
<dbReference type="InterPro" id="IPR011252">
    <property type="entry name" value="Fibrogen-bd_dom1"/>
</dbReference>